<gene>
    <name evidence="2" type="ORF">GCK32_014197</name>
</gene>
<feature type="chain" id="PRO_5042933697" description="Secreted protein" evidence="1">
    <location>
        <begin position="31"/>
        <end position="88"/>
    </location>
</feature>
<evidence type="ECO:0000313" key="3">
    <source>
        <dbReference type="Proteomes" id="UP001331761"/>
    </source>
</evidence>
<evidence type="ECO:0008006" key="4">
    <source>
        <dbReference type="Google" id="ProtNLM"/>
    </source>
</evidence>
<dbReference type="EMBL" id="WIXE01022266">
    <property type="protein sequence ID" value="KAK5967635.1"/>
    <property type="molecule type" value="Genomic_DNA"/>
</dbReference>
<evidence type="ECO:0000313" key="2">
    <source>
        <dbReference type="EMBL" id="KAK5967635.1"/>
    </source>
</evidence>
<accession>A0AAN8EVE5</accession>
<comment type="caution">
    <text evidence="2">The sequence shown here is derived from an EMBL/GenBank/DDBJ whole genome shotgun (WGS) entry which is preliminary data.</text>
</comment>
<keyword evidence="1" id="KW-0732">Signal</keyword>
<name>A0AAN8EVE5_TRICO</name>
<feature type="signal peptide" evidence="1">
    <location>
        <begin position="1"/>
        <end position="30"/>
    </location>
</feature>
<dbReference type="Proteomes" id="UP001331761">
    <property type="component" value="Unassembled WGS sequence"/>
</dbReference>
<reference evidence="2 3" key="1">
    <citation type="submission" date="2019-10" db="EMBL/GenBank/DDBJ databases">
        <title>Assembly and Annotation for the nematode Trichostrongylus colubriformis.</title>
        <authorList>
            <person name="Martin J."/>
        </authorList>
    </citation>
    <scope>NUCLEOTIDE SEQUENCE [LARGE SCALE GENOMIC DNA]</scope>
    <source>
        <strain evidence="2">G859</strain>
        <tissue evidence="2">Whole worm</tissue>
    </source>
</reference>
<proteinExistence type="predicted"/>
<sequence>MHKCKGRGDKWRSLMCCLFFYCYCCCCVNADSESVVQPGTNVHFSSEKPSSTQLPHLFPLHRLEKRLFIAKLPLEKNSKVARTELTIV</sequence>
<dbReference type="AlphaFoldDB" id="A0AAN8EVE5"/>
<evidence type="ECO:0000256" key="1">
    <source>
        <dbReference type="SAM" id="SignalP"/>
    </source>
</evidence>
<organism evidence="2 3">
    <name type="scientific">Trichostrongylus colubriformis</name>
    <name type="common">Black scour worm</name>
    <dbReference type="NCBI Taxonomy" id="6319"/>
    <lineage>
        <taxon>Eukaryota</taxon>
        <taxon>Metazoa</taxon>
        <taxon>Ecdysozoa</taxon>
        <taxon>Nematoda</taxon>
        <taxon>Chromadorea</taxon>
        <taxon>Rhabditida</taxon>
        <taxon>Rhabditina</taxon>
        <taxon>Rhabditomorpha</taxon>
        <taxon>Strongyloidea</taxon>
        <taxon>Trichostrongylidae</taxon>
        <taxon>Trichostrongylus</taxon>
    </lineage>
</organism>
<protein>
    <recommendedName>
        <fullName evidence="4">Secreted protein</fullName>
    </recommendedName>
</protein>
<keyword evidence="3" id="KW-1185">Reference proteome</keyword>